<sequence>MKLHCSLPPMHNNFDLPAPFVLHTDCPHYWRFHLEGSSLPASFTFEFHN</sequence>
<evidence type="ECO:0000313" key="2">
    <source>
        <dbReference type="Proteomes" id="UP001154282"/>
    </source>
</evidence>
<dbReference type="AlphaFoldDB" id="A0AAV0GP21"/>
<organism evidence="1 2">
    <name type="scientific">Linum tenue</name>
    <dbReference type="NCBI Taxonomy" id="586396"/>
    <lineage>
        <taxon>Eukaryota</taxon>
        <taxon>Viridiplantae</taxon>
        <taxon>Streptophyta</taxon>
        <taxon>Embryophyta</taxon>
        <taxon>Tracheophyta</taxon>
        <taxon>Spermatophyta</taxon>
        <taxon>Magnoliopsida</taxon>
        <taxon>eudicotyledons</taxon>
        <taxon>Gunneridae</taxon>
        <taxon>Pentapetalae</taxon>
        <taxon>rosids</taxon>
        <taxon>fabids</taxon>
        <taxon>Malpighiales</taxon>
        <taxon>Linaceae</taxon>
        <taxon>Linum</taxon>
    </lineage>
</organism>
<dbReference type="Proteomes" id="UP001154282">
    <property type="component" value="Unassembled WGS sequence"/>
</dbReference>
<protein>
    <submittedName>
        <fullName evidence="1">Uncharacterized protein</fullName>
    </submittedName>
</protein>
<proteinExistence type="predicted"/>
<accession>A0AAV0GP21</accession>
<evidence type="ECO:0000313" key="1">
    <source>
        <dbReference type="EMBL" id="CAI0374464.1"/>
    </source>
</evidence>
<dbReference type="EMBL" id="CAMGYJ010000002">
    <property type="protein sequence ID" value="CAI0374464.1"/>
    <property type="molecule type" value="Genomic_DNA"/>
</dbReference>
<gene>
    <name evidence="1" type="ORF">LITE_LOCUS215</name>
</gene>
<name>A0AAV0GP21_9ROSI</name>
<comment type="caution">
    <text evidence="1">The sequence shown here is derived from an EMBL/GenBank/DDBJ whole genome shotgun (WGS) entry which is preliminary data.</text>
</comment>
<keyword evidence="2" id="KW-1185">Reference proteome</keyword>
<reference evidence="1" key="1">
    <citation type="submission" date="2022-08" db="EMBL/GenBank/DDBJ databases">
        <authorList>
            <person name="Gutierrez-Valencia J."/>
        </authorList>
    </citation>
    <scope>NUCLEOTIDE SEQUENCE</scope>
</reference>